<comment type="caution">
    <text evidence="2">The sequence shown here is derived from an EMBL/GenBank/DDBJ whole genome shotgun (WGS) entry which is preliminary data.</text>
</comment>
<dbReference type="VEuPathDB" id="FungiDB:jhhlp_007763"/>
<dbReference type="AlphaFoldDB" id="A0A2N3N0H5"/>
<dbReference type="OrthoDB" id="4905085at2759"/>
<dbReference type="Gene3D" id="2.60.20.10">
    <property type="entry name" value="Crystallins"/>
    <property type="match status" value="1"/>
</dbReference>
<evidence type="ECO:0000313" key="3">
    <source>
        <dbReference type="Proteomes" id="UP000233524"/>
    </source>
</evidence>
<name>A0A2N3N0H5_9PEZI</name>
<proteinExistence type="predicted"/>
<dbReference type="InParanoid" id="A0A2N3N0H5"/>
<keyword evidence="1" id="KW-0732">Signal</keyword>
<dbReference type="EMBL" id="NLAX01001139">
    <property type="protein sequence ID" value="PKS05930.1"/>
    <property type="molecule type" value="Genomic_DNA"/>
</dbReference>
<evidence type="ECO:0000256" key="1">
    <source>
        <dbReference type="SAM" id="SignalP"/>
    </source>
</evidence>
<gene>
    <name evidence="2" type="ORF">jhhlp_007763</name>
</gene>
<reference evidence="2 3" key="1">
    <citation type="journal article" date="2017" name="G3 (Bethesda)">
        <title>First Draft Genome Sequence of the Pathogenic Fungus Lomentospora prolificans (Formerly Scedosporium prolificans).</title>
        <authorList>
            <person name="Luo R."/>
            <person name="Zimin A."/>
            <person name="Workman R."/>
            <person name="Fan Y."/>
            <person name="Pertea G."/>
            <person name="Grossman N."/>
            <person name="Wear M.P."/>
            <person name="Jia B."/>
            <person name="Miller H."/>
            <person name="Casadevall A."/>
            <person name="Timp W."/>
            <person name="Zhang S.X."/>
            <person name="Salzberg S.L."/>
        </authorList>
    </citation>
    <scope>NUCLEOTIDE SEQUENCE [LARGE SCALE GENOMIC DNA]</scope>
    <source>
        <strain evidence="2 3">JHH-5317</strain>
    </source>
</reference>
<feature type="signal peptide" evidence="1">
    <location>
        <begin position="1"/>
        <end position="20"/>
    </location>
</feature>
<organism evidence="2 3">
    <name type="scientific">Lomentospora prolificans</name>
    <dbReference type="NCBI Taxonomy" id="41688"/>
    <lineage>
        <taxon>Eukaryota</taxon>
        <taxon>Fungi</taxon>
        <taxon>Dikarya</taxon>
        <taxon>Ascomycota</taxon>
        <taxon>Pezizomycotina</taxon>
        <taxon>Sordariomycetes</taxon>
        <taxon>Hypocreomycetidae</taxon>
        <taxon>Microascales</taxon>
        <taxon>Microascaceae</taxon>
        <taxon>Lomentospora</taxon>
    </lineage>
</organism>
<keyword evidence="3" id="KW-1185">Reference proteome</keyword>
<protein>
    <submittedName>
        <fullName evidence="2">Uncharacterized protein</fullName>
    </submittedName>
</protein>
<accession>A0A2N3N0H5</accession>
<evidence type="ECO:0000313" key="2">
    <source>
        <dbReference type="EMBL" id="PKS05930.1"/>
    </source>
</evidence>
<sequence length="126" mass="13609">MKLTTILAAAAVTMAPAASAWRLYIYNWEDQNKAGGYYTNSGPGNPGRACHSVSSALNNKGSSIEYYAGNRQSNPTTRCGLKLYDGAGCTGASTSEYRYDVKMNLAPLLEGWNNRVSSFSTNCYLV</sequence>
<feature type="chain" id="PRO_5014645524" evidence="1">
    <location>
        <begin position="21"/>
        <end position="126"/>
    </location>
</feature>
<dbReference type="Proteomes" id="UP000233524">
    <property type="component" value="Unassembled WGS sequence"/>
</dbReference>